<feature type="active site" description="Proton donor/acceptor" evidence="14">
    <location>
        <position position="134"/>
    </location>
</feature>
<dbReference type="GO" id="GO:0009089">
    <property type="term" value="P:lysine biosynthetic process via diaminopimelate"/>
    <property type="evidence" value="ECO:0007669"/>
    <property type="project" value="UniProtKB-UniRule"/>
</dbReference>
<evidence type="ECO:0000256" key="12">
    <source>
        <dbReference type="NCBIfam" id="TIGR00674"/>
    </source>
</evidence>
<sequence>MKPKGIITAMVTPLDKTDHINAEATKQLVNRLIEKKVDGLFILGTNGEFHRLTDLEKIRFAELVISEVNGRVPVYVGTGGNSTAQVIALSKEMTAVGADALSVITPYLVKITENELLHHYLSIAETQIAPLMLYNIPKNTGITITKNVVERLADHQNVIGIKDSSGDIETIKQYLNAAEGQAFSVLSGSDSLILEALKIGATGAVAATSNVLTEIDVAIYRYWSQGKLKEAQEMQESIEAFRRILKLGTVPSVLKAAVRQQGIDVGAARLPVMEPNQQVMAEIEQTMANYLKKFGSL</sequence>
<feature type="binding site" evidence="15">
    <location>
        <position position="205"/>
    </location>
    <ligand>
        <name>pyruvate</name>
        <dbReference type="ChEBI" id="CHEBI:15361"/>
    </ligand>
</feature>
<dbReference type="InterPro" id="IPR005263">
    <property type="entry name" value="DapA"/>
</dbReference>
<evidence type="ECO:0000256" key="4">
    <source>
        <dbReference type="ARBA" id="ARBA00012086"/>
    </source>
</evidence>
<dbReference type="GO" id="GO:0008840">
    <property type="term" value="F:4-hydroxy-tetrahydrodipicolinate synthase activity"/>
    <property type="evidence" value="ECO:0007669"/>
    <property type="project" value="UniProtKB-UniRule"/>
</dbReference>
<evidence type="ECO:0000256" key="14">
    <source>
        <dbReference type="PIRSR" id="PIRSR001365-1"/>
    </source>
</evidence>
<dbReference type="SUPFAM" id="SSF51569">
    <property type="entry name" value="Aldolase"/>
    <property type="match status" value="1"/>
</dbReference>
<dbReference type="CDD" id="cd00408">
    <property type="entry name" value="DHDPS-like"/>
    <property type="match status" value="1"/>
</dbReference>
<dbReference type="GO" id="GO:0019877">
    <property type="term" value="P:diaminopimelate biosynthetic process"/>
    <property type="evidence" value="ECO:0007669"/>
    <property type="project" value="UniProtKB-KW"/>
</dbReference>
<evidence type="ECO:0000256" key="6">
    <source>
        <dbReference type="ARBA" id="ARBA00022605"/>
    </source>
</evidence>
<name>A0A1E5G7Q4_9ENTE</name>
<dbReference type="PRINTS" id="PR00146">
    <property type="entry name" value="DHPICSNTHASE"/>
</dbReference>
<dbReference type="PANTHER" id="PTHR12128:SF66">
    <property type="entry name" value="4-HYDROXY-2-OXOGLUTARATE ALDOLASE, MITOCHONDRIAL"/>
    <property type="match status" value="1"/>
</dbReference>
<dbReference type="EMBL" id="MIJY01000046">
    <property type="protein sequence ID" value="OEG08738.1"/>
    <property type="molecule type" value="Genomic_DNA"/>
</dbReference>
<dbReference type="SMART" id="SM01130">
    <property type="entry name" value="DHDPS"/>
    <property type="match status" value="1"/>
</dbReference>
<dbReference type="Gene3D" id="3.20.20.70">
    <property type="entry name" value="Aldolase class I"/>
    <property type="match status" value="1"/>
</dbReference>
<keyword evidence="8" id="KW-0457">Lysine biosynthesis</keyword>
<evidence type="ECO:0000313" key="16">
    <source>
        <dbReference type="EMBL" id="OEG08738.1"/>
    </source>
</evidence>
<dbReference type="EC" id="4.3.3.7" evidence="4 12"/>
<organism evidence="16 17">
    <name type="scientific">Enterococcus termitis</name>
    <dbReference type="NCBI Taxonomy" id="332950"/>
    <lineage>
        <taxon>Bacteria</taxon>
        <taxon>Bacillati</taxon>
        <taxon>Bacillota</taxon>
        <taxon>Bacilli</taxon>
        <taxon>Lactobacillales</taxon>
        <taxon>Enterococcaceae</taxon>
        <taxon>Enterococcus</taxon>
    </lineage>
</organism>
<dbReference type="OrthoDB" id="9771791at2"/>
<keyword evidence="10" id="KW-0704">Schiff base</keyword>
<dbReference type="InterPro" id="IPR020625">
    <property type="entry name" value="Schiff_base-form_aldolases_AS"/>
</dbReference>
<comment type="similarity">
    <text evidence="3 13">Belongs to the DapA family.</text>
</comment>
<dbReference type="AlphaFoldDB" id="A0A1E5G7Q4"/>
<feature type="active site" description="Schiff-base intermediate with substrate" evidence="14">
    <location>
        <position position="162"/>
    </location>
</feature>
<keyword evidence="5" id="KW-0963">Cytoplasm</keyword>
<keyword evidence="6" id="KW-0028">Amino-acid biosynthesis</keyword>
<keyword evidence="9 13" id="KW-0456">Lyase</keyword>
<dbReference type="PIRSF" id="PIRSF001365">
    <property type="entry name" value="DHDPS"/>
    <property type="match status" value="1"/>
</dbReference>
<evidence type="ECO:0000256" key="3">
    <source>
        <dbReference type="ARBA" id="ARBA00007592"/>
    </source>
</evidence>
<dbReference type="UniPathway" id="UPA00034">
    <property type="reaction ID" value="UER00017"/>
</dbReference>
<dbReference type="Proteomes" id="UP000095094">
    <property type="component" value="Unassembled WGS sequence"/>
</dbReference>
<evidence type="ECO:0000256" key="11">
    <source>
        <dbReference type="ARBA" id="ARBA00047836"/>
    </source>
</evidence>
<comment type="caution">
    <text evidence="16">The sequence shown here is derived from an EMBL/GenBank/DDBJ whole genome shotgun (WGS) entry which is preliminary data.</text>
</comment>
<evidence type="ECO:0000256" key="15">
    <source>
        <dbReference type="PIRSR" id="PIRSR001365-2"/>
    </source>
</evidence>
<reference evidence="17" key="1">
    <citation type="submission" date="2016-09" db="EMBL/GenBank/DDBJ databases">
        <authorList>
            <person name="Gulvik C.A."/>
        </authorList>
    </citation>
    <scope>NUCLEOTIDE SEQUENCE [LARGE SCALE GENOMIC DNA]</scope>
    <source>
        <strain evidence="17">LMG 8895</strain>
    </source>
</reference>
<evidence type="ECO:0000256" key="9">
    <source>
        <dbReference type="ARBA" id="ARBA00023239"/>
    </source>
</evidence>
<evidence type="ECO:0000256" key="5">
    <source>
        <dbReference type="ARBA" id="ARBA00022490"/>
    </source>
</evidence>
<accession>A0A1E5G7Q4</accession>
<keyword evidence="7" id="KW-0220">Diaminopimelate biosynthesis</keyword>
<keyword evidence="17" id="KW-1185">Reference proteome</keyword>
<dbReference type="PANTHER" id="PTHR12128">
    <property type="entry name" value="DIHYDRODIPICOLINATE SYNTHASE"/>
    <property type="match status" value="1"/>
</dbReference>
<evidence type="ECO:0000256" key="13">
    <source>
        <dbReference type="PIRNR" id="PIRNR001365"/>
    </source>
</evidence>
<evidence type="ECO:0000256" key="1">
    <source>
        <dbReference type="ARBA" id="ARBA00003294"/>
    </source>
</evidence>
<dbReference type="PROSITE" id="PS00666">
    <property type="entry name" value="DHDPS_2"/>
    <property type="match status" value="1"/>
</dbReference>
<evidence type="ECO:0000256" key="10">
    <source>
        <dbReference type="ARBA" id="ARBA00023270"/>
    </source>
</evidence>
<protein>
    <recommendedName>
        <fullName evidence="4 12">4-hydroxy-tetrahydrodipicolinate synthase</fullName>
        <ecNumber evidence="4 12">4.3.3.7</ecNumber>
    </recommendedName>
</protein>
<comment type="catalytic activity">
    <reaction evidence="11">
        <text>L-aspartate 4-semialdehyde + pyruvate = (2S,4S)-4-hydroxy-2,3,4,5-tetrahydrodipicolinate + H2O + H(+)</text>
        <dbReference type="Rhea" id="RHEA:34171"/>
        <dbReference type="ChEBI" id="CHEBI:15361"/>
        <dbReference type="ChEBI" id="CHEBI:15377"/>
        <dbReference type="ChEBI" id="CHEBI:15378"/>
        <dbReference type="ChEBI" id="CHEBI:67139"/>
        <dbReference type="ChEBI" id="CHEBI:537519"/>
        <dbReference type="EC" id="4.3.3.7"/>
    </reaction>
</comment>
<evidence type="ECO:0000313" key="17">
    <source>
        <dbReference type="Proteomes" id="UP000095094"/>
    </source>
</evidence>
<dbReference type="InterPro" id="IPR013785">
    <property type="entry name" value="Aldolase_TIM"/>
</dbReference>
<dbReference type="RefSeq" id="WP_069665060.1">
    <property type="nucleotide sequence ID" value="NZ_JBHUJJ010000001.1"/>
</dbReference>
<evidence type="ECO:0000256" key="2">
    <source>
        <dbReference type="ARBA" id="ARBA00005120"/>
    </source>
</evidence>
<comment type="function">
    <text evidence="1">Catalyzes the condensation of (S)-aspartate-beta-semialdehyde [(S)-ASA] and pyruvate to 4-hydroxy-tetrahydrodipicolinate (HTPA).</text>
</comment>
<dbReference type="Pfam" id="PF00701">
    <property type="entry name" value="DHDPS"/>
    <property type="match status" value="1"/>
</dbReference>
<dbReference type="InterPro" id="IPR002220">
    <property type="entry name" value="DapA-like"/>
</dbReference>
<gene>
    <name evidence="16" type="ORF">BCR25_12450</name>
</gene>
<evidence type="ECO:0000256" key="8">
    <source>
        <dbReference type="ARBA" id="ARBA00023154"/>
    </source>
</evidence>
<dbReference type="NCBIfam" id="TIGR00674">
    <property type="entry name" value="dapA"/>
    <property type="match status" value="1"/>
</dbReference>
<comment type="pathway">
    <text evidence="2">Amino-acid biosynthesis; L-lysine biosynthesis via DAP pathway; (S)-tetrahydrodipicolinate from L-aspartate: step 3/4.</text>
</comment>
<proteinExistence type="inferred from homology"/>
<evidence type="ECO:0000256" key="7">
    <source>
        <dbReference type="ARBA" id="ARBA00022915"/>
    </source>
</evidence>